<reference evidence="2" key="2">
    <citation type="submission" date="2021-03" db="UniProtKB">
        <authorList>
            <consortium name="EnsemblPlants"/>
        </authorList>
    </citation>
    <scope>IDENTIFICATION</scope>
</reference>
<dbReference type="Proteomes" id="UP000596661">
    <property type="component" value="Chromosome 5"/>
</dbReference>
<evidence type="ECO:0000313" key="2">
    <source>
        <dbReference type="EnsemblPlants" id="cds.evm.model.05.219"/>
    </source>
</evidence>
<accession>A0A803PPJ1</accession>
<protein>
    <recommendedName>
        <fullName evidence="4">Retrovirus-related Pol polyprotein from transposon TNT 1-94</fullName>
    </recommendedName>
</protein>
<dbReference type="PANTHER" id="PTHR47481:SF22">
    <property type="entry name" value="RETROTRANSPOSON GAG DOMAIN-CONTAINING PROTEIN"/>
    <property type="match status" value="1"/>
</dbReference>
<proteinExistence type="predicted"/>
<organism evidence="2 3">
    <name type="scientific">Cannabis sativa</name>
    <name type="common">Hemp</name>
    <name type="synonym">Marijuana</name>
    <dbReference type="NCBI Taxonomy" id="3483"/>
    <lineage>
        <taxon>Eukaryota</taxon>
        <taxon>Viridiplantae</taxon>
        <taxon>Streptophyta</taxon>
        <taxon>Embryophyta</taxon>
        <taxon>Tracheophyta</taxon>
        <taxon>Spermatophyta</taxon>
        <taxon>Magnoliopsida</taxon>
        <taxon>eudicotyledons</taxon>
        <taxon>Gunneridae</taxon>
        <taxon>Pentapetalae</taxon>
        <taxon>rosids</taxon>
        <taxon>fabids</taxon>
        <taxon>Rosales</taxon>
        <taxon>Cannabaceae</taxon>
        <taxon>Cannabis</taxon>
    </lineage>
</organism>
<dbReference type="AlphaFoldDB" id="A0A803PPJ1"/>
<evidence type="ECO:0008006" key="4">
    <source>
        <dbReference type="Google" id="ProtNLM"/>
    </source>
</evidence>
<name>A0A803PPJ1_CANSA</name>
<keyword evidence="3" id="KW-1185">Reference proteome</keyword>
<dbReference type="PANTHER" id="PTHR47481">
    <property type="match status" value="1"/>
</dbReference>
<evidence type="ECO:0000256" key="1">
    <source>
        <dbReference type="SAM" id="MobiDB-lite"/>
    </source>
</evidence>
<evidence type="ECO:0000313" key="3">
    <source>
        <dbReference type="Proteomes" id="UP000596661"/>
    </source>
</evidence>
<dbReference type="EnsemblPlants" id="evm.model.05.219">
    <property type="protein sequence ID" value="cds.evm.model.05.219"/>
    <property type="gene ID" value="evm.TU.05.219"/>
</dbReference>
<reference evidence="2" key="1">
    <citation type="submission" date="2018-11" db="EMBL/GenBank/DDBJ databases">
        <authorList>
            <person name="Grassa J C."/>
        </authorList>
    </citation>
    <scope>NUCLEOTIDE SEQUENCE [LARGE SCALE GENOMIC DNA]</scope>
</reference>
<dbReference type="EMBL" id="UZAU01000409">
    <property type="status" value="NOT_ANNOTATED_CDS"/>
    <property type="molecule type" value="Genomic_DNA"/>
</dbReference>
<sequence>MASLIHVQEGAQKNGGSDYVVPIWINLREYYTSLNRAKISQYKTLLCNTKMLLLNIKSIIDTLASIGHSTTSQDHIEAIFNGLPAEYNIFITSINTRTDAYNVAKIESTQLGHFLSVSRDSAPPSTGLFGNFRGGNASANIAEMQAYYATPKVVNDPNWYPDSGATHLLTPNEHNLASSSTYNGDQHVHVGNDSQMYVAPIGGSSNHEVDASLPAQPQSSATNSITESAATSIARATVIVPALELVVALANQHIVKQPSQIASDPIVNDHPMKTRGKSRI</sequence>
<feature type="region of interest" description="Disordered" evidence="1">
    <location>
        <begin position="196"/>
        <end position="223"/>
    </location>
</feature>
<dbReference type="Gramene" id="evm.model.05.219">
    <property type="protein sequence ID" value="cds.evm.model.05.219"/>
    <property type="gene ID" value="evm.TU.05.219"/>
</dbReference>